<dbReference type="GeneID" id="107093145"/>
<dbReference type="OMA" id="HFTRFHA"/>
<name>A0A3Q2DP87_CYPVA</name>
<reference evidence="2" key="2">
    <citation type="submission" date="2025-09" db="UniProtKB">
        <authorList>
            <consortium name="Ensembl"/>
        </authorList>
    </citation>
    <scope>IDENTIFICATION</scope>
</reference>
<dbReference type="GO" id="GO:0000120">
    <property type="term" value="C:RNA polymerase I transcription regulator complex"/>
    <property type="evidence" value="ECO:0007669"/>
    <property type="project" value="InterPro"/>
</dbReference>
<dbReference type="PANTHER" id="PTHR32122">
    <property type="entry name" value="TATA BOX-BINDING PROTEIN ASSOCIATED FACTOR RNA POLYMERASE I SUBUNIT A"/>
    <property type="match status" value="1"/>
</dbReference>
<dbReference type="GeneTree" id="ENSGT00390000011405"/>
<accession>A0A3Q2DP87</accession>
<dbReference type="GO" id="GO:0060047">
    <property type="term" value="P:heart contraction"/>
    <property type="evidence" value="ECO:0007669"/>
    <property type="project" value="Ensembl"/>
</dbReference>
<dbReference type="InterPro" id="IPR052669">
    <property type="entry name" value="SL1/TIF-IB_Component"/>
</dbReference>
<dbReference type="CTD" id="9015"/>
<dbReference type="PANTHER" id="PTHR32122:SF1">
    <property type="entry name" value="TATA BOX-BINDING PROTEIN-ASSOCIATED FACTOR RNA POLYMERASE I SUBUNIT A"/>
    <property type="match status" value="1"/>
</dbReference>
<feature type="region of interest" description="Disordered" evidence="1">
    <location>
        <begin position="1"/>
        <end position="27"/>
    </location>
</feature>
<proteinExistence type="predicted"/>
<evidence type="ECO:0000256" key="1">
    <source>
        <dbReference type="SAM" id="MobiDB-lite"/>
    </source>
</evidence>
<organism evidence="2 3">
    <name type="scientific">Cyprinodon variegatus</name>
    <name type="common">Sheepshead minnow</name>
    <dbReference type="NCBI Taxonomy" id="28743"/>
    <lineage>
        <taxon>Eukaryota</taxon>
        <taxon>Metazoa</taxon>
        <taxon>Chordata</taxon>
        <taxon>Craniata</taxon>
        <taxon>Vertebrata</taxon>
        <taxon>Euteleostomi</taxon>
        <taxon>Actinopterygii</taxon>
        <taxon>Neopterygii</taxon>
        <taxon>Teleostei</taxon>
        <taxon>Neoteleostei</taxon>
        <taxon>Acanthomorphata</taxon>
        <taxon>Ovalentaria</taxon>
        <taxon>Atherinomorphae</taxon>
        <taxon>Cyprinodontiformes</taxon>
        <taxon>Cyprinodontidae</taxon>
        <taxon>Cyprinodon</taxon>
    </lineage>
</organism>
<dbReference type="Ensembl" id="ENSCVAT00000011993.1">
    <property type="protein sequence ID" value="ENSCVAP00000021383.1"/>
    <property type="gene ID" value="ENSCVAG00000003350.1"/>
</dbReference>
<feature type="compositionally biased region" description="Basic and acidic residues" evidence="1">
    <location>
        <begin position="1"/>
        <end position="10"/>
    </location>
</feature>
<dbReference type="GO" id="GO:0006360">
    <property type="term" value="P:transcription by RNA polymerase I"/>
    <property type="evidence" value="ECO:0007669"/>
    <property type="project" value="InterPro"/>
</dbReference>
<protein>
    <submittedName>
        <fullName evidence="2">TATA box binding protein (TBP)-associated factor, RNA polymerase I, A</fullName>
    </submittedName>
</protein>
<dbReference type="Proteomes" id="UP000265020">
    <property type="component" value="Unassembled WGS sequence"/>
</dbReference>
<dbReference type="Pfam" id="PF14929">
    <property type="entry name" value="TAF1_subA"/>
    <property type="match status" value="1"/>
</dbReference>
<dbReference type="InterPro" id="IPR039495">
    <property type="entry name" value="TAF1A"/>
</dbReference>
<dbReference type="RefSeq" id="XP_015243481.1">
    <property type="nucleotide sequence ID" value="XM_015387995.1"/>
</dbReference>
<dbReference type="RefSeq" id="XP_015243482.1">
    <property type="nucleotide sequence ID" value="XM_015387996.1"/>
</dbReference>
<reference evidence="2" key="1">
    <citation type="submission" date="2025-08" db="UniProtKB">
        <authorList>
            <consortium name="Ensembl"/>
        </authorList>
    </citation>
    <scope>IDENTIFICATION</scope>
</reference>
<sequence length="415" mass="48924">MESLDEHFNLEDESESSDDSSRNRHKSKLPLASPLCAETKFESGFQKTGRICLEHIREAMLHHKWQEAAEYMASYTQMLEDRKRRSTSKELVWRLSIEILHHLSNSTVKDYNIIYERMKHSGVKDYLTICLEHSFHLMLHGQIEEAKQQLSVAESWRYGKESISQHQRVKLIQAYRSLLDYMIWCDKKYTLTKNNSIESDNQGMQTLFRQASVNFKELLRNPGVWDPFVLSYVEMLEFYEDYEEALNVLNDYAYDNSFPPNPNAHVYIYQFLKRHNASEKKLVKVLKNLHLLVPSHELMLEYSFLLLQSERTSDFRKAFAVLLDMLDFACWRSNLDVWKSLQDAIHQLLSQNEGQMIIQDYMALRKDWWPKLHFTRSHAKKDSEENAKLLEVKASLAEILCPGRALRYTAEPLPT</sequence>
<dbReference type="OrthoDB" id="6272197at2759"/>
<evidence type="ECO:0000313" key="2">
    <source>
        <dbReference type="Ensembl" id="ENSCVAP00000021383.1"/>
    </source>
</evidence>
<keyword evidence="3" id="KW-1185">Reference proteome</keyword>
<evidence type="ECO:0000313" key="3">
    <source>
        <dbReference type="Proteomes" id="UP000265020"/>
    </source>
</evidence>
<dbReference type="AlphaFoldDB" id="A0A3Q2DP87"/>
<dbReference type="KEGG" id="cvg:107093145"/>